<evidence type="ECO:0000256" key="1">
    <source>
        <dbReference type="SAM" id="MobiDB-lite"/>
    </source>
</evidence>
<organism evidence="4 5">
    <name type="scientific">Brassica carinata</name>
    <name type="common">Ethiopian mustard</name>
    <name type="synonym">Abyssinian cabbage</name>
    <dbReference type="NCBI Taxonomy" id="52824"/>
    <lineage>
        <taxon>Eukaryota</taxon>
        <taxon>Viridiplantae</taxon>
        <taxon>Streptophyta</taxon>
        <taxon>Embryophyta</taxon>
        <taxon>Tracheophyta</taxon>
        <taxon>Spermatophyta</taxon>
        <taxon>Magnoliopsida</taxon>
        <taxon>eudicotyledons</taxon>
        <taxon>Gunneridae</taxon>
        <taxon>Pentapetalae</taxon>
        <taxon>rosids</taxon>
        <taxon>malvids</taxon>
        <taxon>Brassicales</taxon>
        <taxon>Brassicaceae</taxon>
        <taxon>Brassiceae</taxon>
        <taxon>Brassica</taxon>
    </lineage>
</organism>
<evidence type="ECO:0000313" key="4">
    <source>
        <dbReference type="EMBL" id="KAG2327932.1"/>
    </source>
</evidence>
<reference evidence="4 5" key="1">
    <citation type="submission" date="2020-02" db="EMBL/GenBank/DDBJ databases">
        <authorList>
            <person name="Ma Q."/>
            <person name="Huang Y."/>
            <person name="Song X."/>
            <person name="Pei D."/>
        </authorList>
    </citation>
    <scope>NUCLEOTIDE SEQUENCE [LARGE SCALE GENOMIC DNA]</scope>
    <source>
        <strain evidence="4">Sxm20200214</strain>
        <tissue evidence="4">Leaf</tissue>
    </source>
</reference>
<feature type="domain" description="DUF4283" evidence="2">
    <location>
        <begin position="33"/>
        <end position="112"/>
    </location>
</feature>
<feature type="compositionally biased region" description="Basic and acidic residues" evidence="1">
    <location>
        <begin position="249"/>
        <end position="270"/>
    </location>
</feature>
<dbReference type="InterPro" id="IPR025558">
    <property type="entry name" value="DUF4283"/>
</dbReference>
<dbReference type="PANTHER" id="PTHR31286">
    <property type="entry name" value="GLYCINE-RICH CELL WALL STRUCTURAL PROTEIN 1.8-LIKE"/>
    <property type="match status" value="1"/>
</dbReference>
<accession>A0A8X7WEP1</accession>
<evidence type="ECO:0000313" key="5">
    <source>
        <dbReference type="Proteomes" id="UP000886595"/>
    </source>
</evidence>
<dbReference type="OrthoDB" id="1029220at2759"/>
<evidence type="ECO:0008006" key="6">
    <source>
        <dbReference type="Google" id="ProtNLM"/>
    </source>
</evidence>
<feature type="compositionally biased region" description="Acidic residues" evidence="1">
    <location>
        <begin position="229"/>
        <end position="244"/>
    </location>
</feature>
<dbReference type="InterPro" id="IPR025836">
    <property type="entry name" value="Zn_knuckle_CX2CX4HX4C"/>
</dbReference>
<protein>
    <recommendedName>
        <fullName evidence="6">DUF4283 domain-containing protein</fullName>
    </recommendedName>
</protein>
<dbReference type="AlphaFoldDB" id="A0A8X7WEP1"/>
<evidence type="ECO:0000259" key="3">
    <source>
        <dbReference type="Pfam" id="PF14392"/>
    </source>
</evidence>
<dbReference type="Proteomes" id="UP000886595">
    <property type="component" value="Unassembled WGS sequence"/>
</dbReference>
<evidence type="ECO:0000259" key="2">
    <source>
        <dbReference type="Pfam" id="PF14111"/>
    </source>
</evidence>
<feature type="region of interest" description="Disordered" evidence="1">
    <location>
        <begin position="218"/>
        <end position="299"/>
    </location>
</feature>
<gene>
    <name evidence="4" type="ORF">Bca52824_010660</name>
</gene>
<dbReference type="Pfam" id="PF14111">
    <property type="entry name" value="DUF4283"/>
    <property type="match status" value="1"/>
</dbReference>
<keyword evidence="5" id="KW-1185">Reference proteome</keyword>
<comment type="caution">
    <text evidence="4">The sequence shown here is derived from an EMBL/GenBank/DDBJ whole genome shotgun (WGS) entry which is preliminary data.</text>
</comment>
<feature type="compositionally biased region" description="Polar residues" evidence="1">
    <location>
        <begin position="290"/>
        <end position="299"/>
    </location>
</feature>
<sequence>MTDKIHKKMQEINLGVNDAIVNLPLDLIEEASAENRYSLVAKPVNPRRQNLRALMTTFPRLWGLSDEVVGRLIEHHKVQFIFQSEETMLSVLRRGPWSFNEWMCAIQRWSPEQMEEDLQHIAFWVQVRGIPCQFLSGRMVEHIGRIMGQFIETDFHNEGSSNLDYVRIRLLCSTETPLRFQRQFQFGNQTVTLRFRYEKLRGFCTLCGLMTHSASECSIVDDNIPPPGPEDDDDDDDDIDDEDNPPPGFEDKNRDEPVPPRTQDEAKHNDNGSNSASKKRKTEEAPSAMGTRTTCNTARQAVYMEDYEEHIAKRKRIQADYREAGNWFVQPDTYEASASTPEPFSGHQHQDGTVGQKPPEEE</sequence>
<proteinExistence type="predicted"/>
<dbReference type="InterPro" id="IPR040256">
    <property type="entry name" value="At4g02000-like"/>
</dbReference>
<dbReference type="EMBL" id="JAAMPC010000002">
    <property type="protein sequence ID" value="KAG2327932.1"/>
    <property type="molecule type" value="Genomic_DNA"/>
</dbReference>
<name>A0A8X7WEP1_BRACI</name>
<dbReference type="Pfam" id="PF14392">
    <property type="entry name" value="zf-CCHC_4"/>
    <property type="match status" value="1"/>
</dbReference>
<feature type="domain" description="Zinc knuckle CX2CX4HX4C" evidence="3">
    <location>
        <begin position="176"/>
        <end position="218"/>
    </location>
</feature>
<feature type="region of interest" description="Disordered" evidence="1">
    <location>
        <begin position="332"/>
        <end position="362"/>
    </location>
</feature>
<dbReference type="PANTHER" id="PTHR31286:SF162">
    <property type="entry name" value="DUF4283 DOMAIN-CONTAINING PROTEIN-RELATED"/>
    <property type="match status" value="1"/>
</dbReference>